<feature type="compositionally biased region" description="Basic residues" evidence="1">
    <location>
        <begin position="428"/>
        <end position="445"/>
    </location>
</feature>
<protein>
    <submittedName>
        <fullName evidence="2">Uncharacterized protein</fullName>
    </submittedName>
</protein>
<feature type="compositionally biased region" description="Low complexity" evidence="1">
    <location>
        <begin position="22"/>
        <end position="45"/>
    </location>
</feature>
<sequence>EPPQADQPPRLPQDRIGRDVGDAGLLGPAPLGGRPTRAAAGAVVGESGPHCGHRHRPMDGRGDGAHGHVRPEAVHPLHARRRVQGGAQHVPGDRHGCRSHQAVERPGADRVRDGPGDADPLVRRGRPRVHPALAAPVPLAHRLRAAADGPRAAHGRVHRPHLGPARPGGAGVHQHRPAVRRRRGRGAQGVHDGRLPRQRVRAVQHPLPPGRDQRRPPAGRHDAGAVRGPQSVLQEAPGGQPGRAGGQRVPEGVVHPLDGQRPPPAQLPRRPGVRPVAGAEGERRALPPGRRGPEQPHRRRPPNLPLRARLPAGPAADGGRGAVHRGDDRVRAVPRLGHARERPHAARRHEADDRLAGRAARDRPGFSRPAGAHTDRAGERVQPGHDDRGGRRQPPGGQEQPGAAGPDPEPGVLRHAPPLHAGRQRADVRRRHEARPRPRRHRRRAAVQDDQGPGGDRGPPRQHLPR</sequence>
<proteinExistence type="predicted"/>
<feature type="compositionally biased region" description="Basic and acidic residues" evidence="1">
    <location>
        <begin position="338"/>
        <end position="365"/>
    </location>
</feature>
<name>A0A6J4MYV7_9BACT</name>
<accession>A0A6J4MYV7</accession>
<gene>
    <name evidence="2" type="ORF">AVDCRST_MAG64-73</name>
</gene>
<feature type="compositionally biased region" description="Low complexity" evidence="1">
    <location>
        <begin position="305"/>
        <end position="315"/>
    </location>
</feature>
<evidence type="ECO:0000256" key="1">
    <source>
        <dbReference type="SAM" id="MobiDB-lite"/>
    </source>
</evidence>
<organism evidence="2">
    <name type="scientific">uncultured Phycisphaerae bacterium</name>
    <dbReference type="NCBI Taxonomy" id="904963"/>
    <lineage>
        <taxon>Bacteria</taxon>
        <taxon>Pseudomonadati</taxon>
        <taxon>Planctomycetota</taxon>
        <taxon>Phycisphaerae</taxon>
        <taxon>environmental samples</taxon>
    </lineage>
</organism>
<feature type="compositionally biased region" description="Pro residues" evidence="1">
    <location>
        <begin position="1"/>
        <end position="11"/>
    </location>
</feature>
<feature type="compositionally biased region" description="Basic and acidic residues" evidence="1">
    <location>
        <begin position="57"/>
        <end position="75"/>
    </location>
</feature>
<feature type="compositionally biased region" description="Basic and acidic residues" evidence="1">
    <location>
        <begin position="373"/>
        <end position="390"/>
    </location>
</feature>
<feature type="compositionally biased region" description="Basic residues" evidence="1">
    <location>
        <begin position="173"/>
        <end position="185"/>
    </location>
</feature>
<feature type="compositionally biased region" description="Low complexity" evidence="1">
    <location>
        <begin position="392"/>
        <end position="406"/>
    </location>
</feature>
<feature type="non-terminal residue" evidence="2">
    <location>
        <position position="1"/>
    </location>
</feature>
<feature type="non-terminal residue" evidence="2">
    <location>
        <position position="466"/>
    </location>
</feature>
<evidence type="ECO:0000313" key="2">
    <source>
        <dbReference type="EMBL" id="CAA9372776.1"/>
    </source>
</evidence>
<feature type="compositionally biased region" description="Basic and acidic residues" evidence="1">
    <location>
        <begin position="211"/>
        <end position="224"/>
    </location>
</feature>
<dbReference type="EMBL" id="CADCUQ010000019">
    <property type="protein sequence ID" value="CAA9372776.1"/>
    <property type="molecule type" value="Genomic_DNA"/>
</dbReference>
<feature type="compositionally biased region" description="Basic and acidic residues" evidence="1">
    <location>
        <begin position="280"/>
        <end position="296"/>
    </location>
</feature>
<feature type="compositionally biased region" description="Basic and acidic residues" evidence="1">
    <location>
        <begin position="12"/>
        <end position="21"/>
    </location>
</feature>
<dbReference type="AlphaFoldDB" id="A0A6J4MYV7"/>
<feature type="compositionally biased region" description="Basic and acidic residues" evidence="1">
    <location>
        <begin position="91"/>
        <end position="115"/>
    </location>
</feature>
<reference evidence="2" key="1">
    <citation type="submission" date="2020-02" db="EMBL/GenBank/DDBJ databases">
        <authorList>
            <person name="Meier V. D."/>
        </authorList>
    </citation>
    <scope>NUCLEOTIDE SEQUENCE</scope>
    <source>
        <strain evidence="2">AVDCRST_MAG64</strain>
    </source>
</reference>
<feature type="region of interest" description="Disordered" evidence="1">
    <location>
        <begin position="1"/>
        <end position="124"/>
    </location>
</feature>
<feature type="region of interest" description="Disordered" evidence="1">
    <location>
        <begin position="146"/>
        <end position="466"/>
    </location>
</feature>